<sequence>MDDTWYPHLRPTINFYNEAVGRHQEYGDIYDALWSDCEEANPFGCTHGICQQKKAWLQQKYIPLYESRNYLLQSADFYLKSANDMISNMLSIDLPAWKRALYLKQMEFPMNNGECLQQDFELNFESLGIFVTNIKQLSSQILTLLLSNQRYIEDNEYNLCLWQKNGDTSCIAFKDMIRRVHEQENHAVNLIKALVSNSLVVTIHPSDPVKQNKTFTTEVILLKCGQFSEDVKLCVQAEMVKENDESGRKESKVAGVLLNNMAHLSVKKECPGKITATFASAKISGAETRKEGKNADTKAVEKTYALFYQLKNLSCRDIGSVDVHTYSDHFSYMVHTNQSCSANAMAFWKIALIADGKSAEWNPVEDCEVSWPAFEISLDYYFRKNIKAERGLLKEHFYNFGWKLLGHPPTADDKISYQRITKQILPELKTTFWEWNYEAMRLINEELVLKLWKEGWMAGFISKADAEDMLLRASNPSFLFRISDSQLGALSLVVRHANSTLINHLAPFNAASLKSLPLSETIECEMMRGIDFLESYGQSAIPRQTVLDVLKKGKKQKEALPVSGYCGWRTQVEWDHIPKLPQMMPVEQQIHSNSQPREMFEVDHIQPFHQVGSHPAFQPMALHDPINLMDYATPVPIGMVHEQGMDIYKESTDHFNLNEIPVEPVSLCVPHQLYDCFACKKMPPEAW</sequence>
<evidence type="ECO:0000259" key="4">
    <source>
        <dbReference type="PROSITE" id="PS50001"/>
    </source>
</evidence>
<dbReference type="PANTHER" id="PTHR11801">
    <property type="entry name" value="SIGNAL TRANSDUCER AND ACTIVATOR OF TRANSCRIPTION"/>
    <property type="match status" value="1"/>
</dbReference>
<dbReference type="Gene3D" id="1.10.238.10">
    <property type="entry name" value="EF-hand"/>
    <property type="match status" value="1"/>
</dbReference>
<dbReference type="GO" id="GO:0007165">
    <property type="term" value="P:signal transduction"/>
    <property type="evidence" value="ECO:0007669"/>
    <property type="project" value="InterPro"/>
</dbReference>
<dbReference type="GO" id="GO:0003700">
    <property type="term" value="F:DNA-binding transcription factor activity"/>
    <property type="evidence" value="ECO:0007669"/>
    <property type="project" value="InterPro"/>
</dbReference>
<dbReference type="PROSITE" id="PS50001">
    <property type="entry name" value="SH2"/>
    <property type="match status" value="1"/>
</dbReference>
<proteinExistence type="inferred from homology"/>
<evidence type="ECO:0000313" key="5">
    <source>
        <dbReference type="Proteomes" id="UP000887566"/>
    </source>
</evidence>
<evidence type="ECO:0000313" key="6">
    <source>
        <dbReference type="WBParaSite" id="PSAMB.scaffold64size88796.g1299.t1"/>
    </source>
</evidence>
<dbReference type="InterPro" id="IPR048988">
    <property type="entry name" value="STAT_linker"/>
</dbReference>
<dbReference type="InterPro" id="IPR000980">
    <property type="entry name" value="SH2"/>
</dbReference>
<keyword evidence="2 3" id="KW-0727">SH2 domain</keyword>
<dbReference type="Proteomes" id="UP000887566">
    <property type="component" value="Unplaced"/>
</dbReference>
<protein>
    <submittedName>
        <fullName evidence="6">SH2 domain-containing protein</fullName>
    </submittedName>
</protein>
<dbReference type="SUPFAM" id="SSF55550">
    <property type="entry name" value="SH2 domain"/>
    <property type="match status" value="1"/>
</dbReference>
<dbReference type="Pfam" id="PF21354">
    <property type="entry name" value="STAT_linker"/>
    <property type="match status" value="1"/>
</dbReference>
<evidence type="ECO:0000256" key="1">
    <source>
        <dbReference type="ARBA" id="ARBA00005586"/>
    </source>
</evidence>
<dbReference type="InterPro" id="IPR036860">
    <property type="entry name" value="SH2_dom_sf"/>
</dbReference>
<evidence type="ECO:0000256" key="3">
    <source>
        <dbReference type="PROSITE-ProRule" id="PRU00191"/>
    </source>
</evidence>
<feature type="domain" description="SH2" evidence="4">
    <location>
        <begin position="456"/>
        <end position="505"/>
    </location>
</feature>
<reference evidence="6" key="1">
    <citation type="submission" date="2022-11" db="UniProtKB">
        <authorList>
            <consortium name="WormBaseParasite"/>
        </authorList>
    </citation>
    <scope>IDENTIFICATION</scope>
</reference>
<dbReference type="SUPFAM" id="SSF49417">
    <property type="entry name" value="p53-like transcription factors"/>
    <property type="match status" value="1"/>
</dbReference>
<accession>A0A914X600</accession>
<dbReference type="Gene3D" id="3.30.505.10">
    <property type="entry name" value="SH2 domain"/>
    <property type="match status" value="1"/>
</dbReference>
<dbReference type="InterPro" id="IPR001217">
    <property type="entry name" value="STAT"/>
</dbReference>
<evidence type="ECO:0000256" key="2">
    <source>
        <dbReference type="ARBA" id="ARBA00022999"/>
    </source>
</evidence>
<dbReference type="InterPro" id="IPR008967">
    <property type="entry name" value="p53-like_TF_DNA-bd_sf"/>
</dbReference>
<dbReference type="AlphaFoldDB" id="A0A914X600"/>
<comment type="similarity">
    <text evidence="1">Belongs to the transcription factor STAT family.</text>
</comment>
<organism evidence="5 6">
    <name type="scientific">Plectus sambesii</name>
    <dbReference type="NCBI Taxonomy" id="2011161"/>
    <lineage>
        <taxon>Eukaryota</taxon>
        <taxon>Metazoa</taxon>
        <taxon>Ecdysozoa</taxon>
        <taxon>Nematoda</taxon>
        <taxon>Chromadorea</taxon>
        <taxon>Plectida</taxon>
        <taxon>Plectina</taxon>
        <taxon>Plectoidea</taxon>
        <taxon>Plectidae</taxon>
        <taxon>Plectus</taxon>
    </lineage>
</organism>
<dbReference type="Pfam" id="PF00017">
    <property type="entry name" value="SH2"/>
    <property type="match status" value="1"/>
</dbReference>
<dbReference type="WBParaSite" id="PSAMB.scaffold64size88796.g1299.t1">
    <property type="protein sequence ID" value="PSAMB.scaffold64size88796.g1299.t1"/>
    <property type="gene ID" value="PSAMB.scaffold64size88796.g1299"/>
</dbReference>
<name>A0A914X600_9BILA</name>
<keyword evidence="5" id="KW-1185">Reference proteome</keyword>